<feature type="non-terminal residue" evidence="1">
    <location>
        <position position="216"/>
    </location>
</feature>
<organism evidence="1">
    <name type="scientific">marine metagenome</name>
    <dbReference type="NCBI Taxonomy" id="408172"/>
    <lineage>
        <taxon>unclassified sequences</taxon>
        <taxon>metagenomes</taxon>
        <taxon>ecological metagenomes</taxon>
    </lineage>
</organism>
<proteinExistence type="predicted"/>
<gene>
    <name evidence="1" type="ORF">METZ01_LOCUS357096</name>
</gene>
<evidence type="ECO:0000313" key="1">
    <source>
        <dbReference type="EMBL" id="SVD04242.1"/>
    </source>
</evidence>
<name>A0A382S3U0_9ZZZZ</name>
<dbReference type="SUPFAM" id="SSF49344">
    <property type="entry name" value="CBD9-like"/>
    <property type="match status" value="1"/>
</dbReference>
<dbReference type="Gene3D" id="2.60.40.1190">
    <property type="match status" value="1"/>
</dbReference>
<evidence type="ECO:0008006" key="2">
    <source>
        <dbReference type="Google" id="ProtNLM"/>
    </source>
</evidence>
<protein>
    <recommendedName>
        <fullName evidence="2">Carbohydrate-binding domain-containing protein</fullName>
    </recommendedName>
</protein>
<accession>A0A382S3U0</accession>
<dbReference type="AlphaFoldDB" id="A0A382S3U0"/>
<dbReference type="EMBL" id="UINC01126020">
    <property type="protein sequence ID" value="SVD04242.1"/>
    <property type="molecule type" value="Genomic_DNA"/>
</dbReference>
<reference evidence="1" key="1">
    <citation type="submission" date="2018-05" db="EMBL/GenBank/DDBJ databases">
        <authorList>
            <person name="Lanie J.A."/>
            <person name="Ng W.-L."/>
            <person name="Kazmierczak K.M."/>
            <person name="Andrzejewski T.M."/>
            <person name="Davidsen T.M."/>
            <person name="Wayne K.J."/>
            <person name="Tettelin H."/>
            <person name="Glass J.I."/>
            <person name="Rusch D."/>
            <person name="Podicherti R."/>
            <person name="Tsui H.-C.T."/>
            <person name="Winkler M.E."/>
        </authorList>
    </citation>
    <scope>NUCLEOTIDE SEQUENCE</scope>
</reference>
<sequence>MTNLVFALALNLCLYGFSHGESAAAVLTLHKAVDAEVSIDGSLDEAIWQNRLTSTDMTVLKPDTLAVPRFQTFTRLFYTDKGLYVGIESKQPIETLLPRLSSRDKDISRDGTAIYLDTSGEGLYGFFFGVNLGGSLVDGTILPERQISRLWDGPWLGETLQTADGYSTEMYLPWSIMQMPDSEGERTMGFYVSRHVAHLDEEWGYPPLPDTKSRFL</sequence>